<evidence type="ECO:0000313" key="3">
    <source>
        <dbReference type="Proteomes" id="UP000787672"/>
    </source>
</evidence>
<sequence length="79" mass="8750">MMDGGENFDVRKADRAALCDIRNVVIDTTLPCKERIKSYIDQIGNPYCYVDDGVVVAIGYADTQVSLQDRLKSYVSSLG</sequence>
<evidence type="ECO:0000259" key="1">
    <source>
        <dbReference type="Pfam" id="PF21757"/>
    </source>
</evidence>
<gene>
    <name evidence="2" type="ORF">KQI82_05730</name>
</gene>
<organism evidence="2 3">
    <name type="scientific">Dysosmobacter acutus</name>
    <dbReference type="NCBI Taxonomy" id="2841504"/>
    <lineage>
        <taxon>Bacteria</taxon>
        <taxon>Bacillati</taxon>
        <taxon>Bacillota</taxon>
        <taxon>Clostridia</taxon>
        <taxon>Eubacteriales</taxon>
        <taxon>Oscillospiraceae</taxon>
        <taxon>Dysosmobacter</taxon>
    </lineage>
</organism>
<dbReference type="InterPro" id="IPR049222">
    <property type="entry name" value="DUF6870"/>
</dbReference>
<feature type="domain" description="DUF6870" evidence="1">
    <location>
        <begin position="7"/>
        <end position="75"/>
    </location>
</feature>
<evidence type="ECO:0000313" key="2">
    <source>
        <dbReference type="EMBL" id="MBU5626422.1"/>
    </source>
</evidence>
<reference evidence="2 3" key="1">
    <citation type="submission" date="2021-06" db="EMBL/GenBank/DDBJ databases">
        <authorList>
            <person name="Sun Q."/>
            <person name="Li D."/>
        </authorList>
    </citation>
    <scope>NUCLEOTIDE SEQUENCE [LARGE SCALE GENOMIC DNA]</scope>
    <source>
        <strain evidence="2 3">MSJ-2</strain>
    </source>
</reference>
<protein>
    <recommendedName>
        <fullName evidence="1">DUF6870 domain-containing protein</fullName>
    </recommendedName>
</protein>
<dbReference type="Proteomes" id="UP000787672">
    <property type="component" value="Unassembled WGS sequence"/>
</dbReference>
<keyword evidence="3" id="KW-1185">Reference proteome</keyword>
<dbReference type="EMBL" id="JAHLQN010000001">
    <property type="protein sequence ID" value="MBU5626422.1"/>
    <property type="molecule type" value="Genomic_DNA"/>
</dbReference>
<dbReference type="Pfam" id="PF21757">
    <property type="entry name" value="DUF6870"/>
    <property type="match status" value="1"/>
</dbReference>
<accession>A0ABS6FA50</accession>
<dbReference type="RefSeq" id="WP_216522324.1">
    <property type="nucleotide sequence ID" value="NZ_JAHLQN010000001.1"/>
</dbReference>
<proteinExistence type="predicted"/>
<comment type="caution">
    <text evidence="2">The sequence shown here is derived from an EMBL/GenBank/DDBJ whole genome shotgun (WGS) entry which is preliminary data.</text>
</comment>
<name>A0ABS6FA50_9FIRM</name>